<dbReference type="InterPro" id="IPR043034">
    <property type="entry name" value="DNA_pol_alpha_B_N_sf"/>
</dbReference>
<protein>
    <recommendedName>
        <fullName evidence="2">DNA polymerase alpha subunit B N-terminal domain-containing protein</fullName>
    </recommendedName>
</protein>
<comment type="caution">
    <text evidence="3">The sequence shown here is derived from an EMBL/GenBank/DDBJ whole genome shotgun (WGS) entry which is preliminary data.</text>
</comment>
<organism evidence="3 4">
    <name type="scientific">Paralvinella palmiformis</name>
    <dbReference type="NCBI Taxonomy" id="53620"/>
    <lineage>
        <taxon>Eukaryota</taxon>
        <taxon>Metazoa</taxon>
        <taxon>Spiralia</taxon>
        <taxon>Lophotrochozoa</taxon>
        <taxon>Annelida</taxon>
        <taxon>Polychaeta</taxon>
        <taxon>Sedentaria</taxon>
        <taxon>Canalipalpata</taxon>
        <taxon>Terebellida</taxon>
        <taxon>Terebelliformia</taxon>
        <taxon>Alvinellidae</taxon>
        <taxon>Paralvinella</taxon>
    </lineage>
</organism>
<name>A0AAD9JBG1_9ANNE</name>
<proteinExistence type="predicted"/>
<feature type="non-terminal residue" evidence="3">
    <location>
        <position position="1"/>
    </location>
</feature>
<feature type="compositionally biased region" description="Low complexity" evidence="1">
    <location>
        <begin position="92"/>
        <end position="108"/>
    </location>
</feature>
<dbReference type="AlphaFoldDB" id="A0AAD9JBG1"/>
<dbReference type="Pfam" id="PF08418">
    <property type="entry name" value="Pol_alpha_B_N"/>
    <property type="match status" value="1"/>
</dbReference>
<evidence type="ECO:0000313" key="4">
    <source>
        <dbReference type="Proteomes" id="UP001208570"/>
    </source>
</evidence>
<keyword evidence="4" id="KW-1185">Reference proteome</keyword>
<dbReference type="EMBL" id="JAODUP010000427">
    <property type="protein sequence ID" value="KAK2150019.1"/>
    <property type="molecule type" value="Genomic_DNA"/>
</dbReference>
<dbReference type="Proteomes" id="UP001208570">
    <property type="component" value="Unassembled WGS sequence"/>
</dbReference>
<sequence length="108" mass="12564">MSEIADQIFAQLFEEMGYPIEPEDVDVFNKLRELCIIHRCEPETICGEWVAYSKNRNITIKVTTEHLDQMERESQKRQITPEARHNKRLTNVSRSPVVPFSPSSFSPV</sequence>
<accession>A0AAD9JBG1</accession>
<evidence type="ECO:0000259" key="2">
    <source>
        <dbReference type="Pfam" id="PF08418"/>
    </source>
</evidence>
<dbReference type="Gene3D" id="1.10.8.530">
    <property type="entry name" value="DNA polymerase alpha-primase, subunit B, N-terminal domain"/>
    <property type="match status" value="1"/>
</dbReference>
<gene>
    <name evidence="3" type="ORF">LSH36_427g04005</name>
</gene>
<feature type="region of interest" description="Disordered" evidence="1">
    <location>
        <begin position="69"/>
        <end position="108"/>
    </location>
</feature>
<evidence type="ECO:0000313" key="3">
    <source>
        <dbReference type="EMBL" id="KAK2150019.1"/>
    </source>
</evidence>
<reference evidence="3" key="1">
    <citation type="journal article" date="2023" name="Mol. Biol. Evol.">
        <title>Third-Generation Sequencing Reveals the Adaptive Role of the Epigenome in Three Deep-Sea Polychaetes.</title>
        <authorList>
            <person name="Perez M."/>
            <person name="Aroh O."/>
            <person name="Sun Y."/>
            <person name="Lan Y."/>
            <person name="Juniper S.K."/>
            <person name="Young C.R."/>
            <person name="Angers B."/>
            <person name="Qian P.Y."/>
        </authorList>
    </citation>
    <scope>NUCLEOTIDE SEQUENCE</scope>
    <source>
        <strain evidence="3">P08H-3</strain>
    </source>
</reference>
<evidence type="ECO:0000256" key="1">
    <source>
        <dbReference type="SAM" id="MobiDB-lite"/>
    </source>
</evidence>
<feature type="domain" description="DNA polymerase alpha subunit B N-terminal" evidence="2">
    <location>
        <begin position="11"/>
        <end position="74"/>
    </location>
</feature>
<dbReference type="InterPro" id="IPR013627">
    <property type="entry name" value="Pol_alpha_B_N"/>
</dbReference>